<name>A0A2L0EVZ0_SORCE</name>
<dbReference type="EMBL" id="CP012673">
    <property type="protein sequence ID" value="AUX43435.1"/>
    <property type="molecule type" value="Genomic_DNA"/>
</dbReference>
<evidence type="ECO:0000256" key="4">
    <source>
        <dbReference type="SAM" id="SignalP"/>
    </source>
</evidence>
<feature type="signal peptide" evidence="4">
    <location>
        <begin position="1"/>
        <end position="20"/>
    </location>
</feature>
<evidence type="ECO:0000256" key="1">
    <source>
        <dbReference type="ARBA" id="ARBA00010088"/>
    </source>
</evidence>
<dbReference type="PANTHER" id="PTHR43248">
    <property type="entry name" value="2-SUCCINYL-6-HYDROXY-2,4-CYCLOHEXADIENE-1-CARBOXYLATE SYNTHASE"/>
    <property type="match status" value="1"/>
</dbReference>
<comment type="similarity">
    <text evidence="1">Belongs to the peptidase S33 family.</text>
</comment>
<sequence>MRASLACGAMCILLAQGVLGCGDDEDPGGTDSSTSSTSGSGGGGGGAGGGGVGGAGGGGVGGGSGSDSDNIAWTPCPLFTDGAGEDAECAEIPVPLRWDEPEGKAITFFVKRKLAATQPSRGQLWLLNGGPGYSGADFEPLVQLLAGVDPTLDMYMPDHRGTGRSSRLGCPDAETPESESGAYISDAEVVACLPQIKAELGEDIKAFDITNAARDVGEIIGRTRAPGSDVFVFGASYGTAWGHRYLQLYPDQPTAVSLAALAIRTRLSDLDVSLNDLGRRYMEACGADPPCSDNLGADPWATMTQTLDAFGEGACPEVAALGYDRQVFQTLFAQFLYSWALRPLVPALIHRLNRCAPADVNAFTHLRGLVFAPMPDPLPAALRLYSPVLGNNIALSELWADPPPPLSEVEDFLAHANVALGRTDNATALHESWPRYTPDAYASQWATASAPLLLVHGELDFIPATEAALVQRQLAGPDTTFVTLPRTPHSLESPTDLQGGSCFLELTVQFFTDPGATLDTSCTDEILPLVFDVDPSLSAAYLGTQDAWDGDPSAERLAERAPSPEHARTIAHVRDTLRDPSRRHTLPLPVFP</sequence>
<feature type="domain" description="AB hydrolase-1" evidence="5">
    <location>
        <begin position="126"/>
        <end position="252"/>
    </location>
</feature>
<evidence type="ECO:0000256" key="2">
    <source>
        <dbReference type="ARBA" id="ARBA00022801"/>
    </source>
</evidence>
<dbReference type="SUPFAM" id="SSF53474">
    <property type="entry name" value="alpha/beta-Hydrolases"/>
    <property type="match status" value="1"/>
</dbReference>
<dbReference type="AlphaFoldDB" id="A0A2L0EVZ0"/>
<keyword evidence="4" id="KW-0732">Signal</keyword>
<gene>
    <name evidence="6" type="ORF">SOCE26_048830</name>
</gene>
<keyword evidence="2" id="KW-0378">Hydrolase</keyword>
<dbReference type="Proteomes" id="UP000238348">
    <property type="component" value="Chromosome"/>
</dbReference>
<evidence type="ECO:0000256" key="3">
    <source>
        <dbReference type="SAM" id="MobiDB-lite"/>
    </source>
</evidence>
<accession>A0A2L0EVZ0</accession>
<dbReference type="GO" id="GO:0016787">
    <property type="term" value="F:hydrolase activity"/>
    <property type="evidence" value="ECO:0007669"/>
    <property type="project" value="UniProtKB-KW"/>
</dbReference>
<proteinExistence type="inferred from homology"/>
<feature type="compositionally biased region" description="Low complexity" evidence="3">
    <location>
        <begin position="29"/>
        <end position="38"/>
    </location>
</feature>
<evidence type="ECO:0000259" key="5">
    <source>
        <dbReference type="Pfam" id="PF00561"/>
    </source>
</evidence>
<dbReference type="Pfam" id="PF00561">
    <property type="entry name" value="Abhydrolase_1"/>
    <property type="match status" value="1"/>
</dbReference>
<organism evidence="6 7">
    <name type="scientific">Sorangium cellulosum</name>
    <name type="common">Polyangium cellulosum</name>
    <dbReference type="NCBI Taxonomy" id="56"/>
    <lineage>
        <taxon>Bacteria</taxon>
        <taxon>Pseudomonadati</taxon>
        <taxon>Myxococcota</taxon>
        <taxon>Polyangia</taxon>
        <taxon>Polyangiales</taxon>
        <taxon>Polyangiaceae</taxon>
        <taxon>Sorangium</taxon>
    </lineage>
</organism>
<evidence type="ECO:0000313" key="7">
    <source>
        <dbReference type="Proteomes" id="UP000238348"/>
    </source>
</evidence>
<evidence type="ECO:0000313" key="6">
    <source>
        <dbReference type="EMBL" id="AUX43435.1"/>
    </source>
</evidence>
<dbReference type="PANTHER" id="PTHR43248:SF3">
    <property type="entry name" value="AB HYDROLASE-1 DOMAIN-CONTAINING PROTEIN"/>
    <property type="match status" value="1"/>
</dbReference>
<dbReference type="InterPro" id="IPR000073">
    <property type="entry name" value="AB_hydrolase_1"/>
</dbReference>
<feature type="chain" id="PRO_5014720439" description="AB hydrolase-1 domain-containing protein" evidence="4">
    <location>
        <begin position="21"/>
        <end position="592"/>
    </location>
</feature>
<feature type="compositionally biased region" description="Gly residues" evidence="3">
    <location>
        <begin position="39"/>
        <end position="65"/>
    </location>
</feature>
<dbReference type="Gene3D" id="3.40.50.1820">
    <property type="entry name" value="alpha/beta hydrolase"/>
    <property type="match status" value="2"/>
</dbReference>
<dbReference type="PROSITE" id="PS51257">
    <property type="entry name" value="PROKAR_LIPOPROTEIN"/>
    <property type="match status" value="1"/>
</dbReference>
<reference evidence="6 7" key="1">
    <citation type="submission" date="2015-09" db="EMBL/GenBank/DDBJ databases">
        <title>Sorangium comparison.</title>
        <authorList>
            <person name="Zaburannyi N."/>
            <person name="Bunk B."/>
            <person name="Overmann J."/>
            <person name="Mueller R."/>
        </authorList>
    </citation>
    <scope>NUCLEOTIDE SEQUENCE [LARGE SCALE GENOMIC DNA]</scope>
    <source>
        <strain evidence="6 7">So ce26</strain>
    </source>
</reference>
<feature type="region of interest" description="Disordered" evidence="3">
    <location>
        <begin position="25"/>
        <end position="66"/>
    </location>
</feature>
<protein>
    <recommendedName>
        <fullName evidence="5">AB hydrolase-1 domain-containing protein</fullName>
    </recommendedName>
</protein>
<dbReference type="InterPro" id="IPR029058">
    <property type="entry name" value="AB_hydrolase_fold"/>
</dbReference>
<dbReference type="InterPro" id="IPR051601">
    <property type="entry name" value="Serine_prot/Carboxylest_S33"/>
</dbReference>